<reference evidence="2" key="1">
    <citation type="journal article" date="2018" name="BMC Genomics">
        <title>Genomic insights into host adaptation between the wheat stripe rust pathogen (Puccinia striiformis f. sp. tritici) and the barley stripe rust pathogen (Puccinia striiformis f. sp. hordei).</title>
        <authorList>
            <person name="Xia C."/>
            <person name="Wang M."/>
            <person name="Yin C."/>
            <person name="Cornejo O.E."/>
            <person name="Hulbert S.H."/>
            <person name="Chen X."/>
        </authorList>
    </citation>
    <scope>NUCLEOTIDE SEQUENCE [LARGE SCALE GENOMIC DNA]</scope>
    <source>
        <strain evidence="2">93-210</strain>
    </source>
</reference>
<protein>
    <submittedName>
        <fullName evidence="1">Uncharacterized protein</fullName>
    </submittedName>
</protein>
<proteinExistence type="predicted"/>
<evidence type="ECO:0000313" key="1">
    <source>
        <dbReference type="EMBL" id="KAI7958967.1"/>
    </source>
</evidence>
<gene>
    <name evidence="1" type="ORF">MJO28_002758</name>
</gene>
<organism evidence="1 2">
    <name type="scientific">Puccinia striiformis f. sp. tritici</name>
    <dbReference type="NCBI Taxonomy" id="168172"/>
    <lineage>
        <taxon>Eukaryota</taxon>
        <taxon>Fungi</taxon>
        <taxon>Dikarya</taxon>
        <taxon>Basidiomycota</taxon>
        <taxon>Pucciniomycotina</taxon>
        <taxon>Pucciniomycetes</taxon>
        <taxon>Pucciniales</taxon>
        <taxon>Pucciniaceae</taxon>
        <taxon>Puccinia</taxon>
    </lineage>
</organism>
<accession>A0ACC0ER85</accession>
<comment type="caution">
    <text evidence="1">The sequence shown here is derived from an EMBL/GenBank/DDBJ whole genome shotgun (WGS) entry which is preliminary data.</text>
</comment>
<dbReference type="Proteomes" id="UP001060170">
    <property type="component" value="Chromosome 3"/>
</dbReference>
<reference evidence="1 2" key="3">
    <citation type="journal article" date="2022" name="Microbiol. Spectr.">
        <title>Folding features and dynamics of 3D genome architecture in plant fungal pathogens.</title>
        <authorList>
            <person name="Xia C."/>
        </authorList>
    </citation>
    <scope>NUCLEOTIDE SEQUENCE [LARGE SCALE GENOMIC DNA]</scope>
    <source>
        <strain evidence="1 2">93-210</strain>
    </source>
</reference>
<reference evidence="2" key="2">
    <citation type="journal article" date="2018" name="Mol. Plant Microbe Interact.">
        <title>Genome sequence resources for the wheat stripe rust pathogen (Puccinia striiformis f. sp. tritici) and the barley stripe rust pathogen (Puccinia striiformis f. sp. hordei).</title>
        <authorList>
            <person name="Xia C."/>
            <person name="Wang M."/>
            <person name="Yin C."/>
            <person name="Cornejo O.E."/>
            <person name="Hulbert S.H."/>
            <person name="Chen X."/>
        </authorList>
    </citation>
    <scope>NUCLEOTIDE SEQUENCE [LARGE SCALE GENOMIC DNA]</scope>
    <source>
        <strain evidence="2">93-210</strain>
    </source>
</reference>
<sequence length="809" mass="92809">MMHSNFSFFGHSALCYLTFGTALAYPALPGSSAEGFFGFEHESSQGDLFEVYNRGQLLNQKRPLELQPASSQSLMEAHGTNVGDYHSYEEAEYPMNTLMPLPNGQKRQKAGSGAYDGTSSMSGFASAYADSYQPFFPPDLQDAVQVYVDNMSVYSGVFQQETHENLNHERRVIEKEGRNSLSLREDAQGDSMANNPEPYWLSQVDMGLDDLDHIWHIPMNHLDFDPVSDIWVSGGGHTRVPHHTETPHPFPLAVSSKERGLSTPGSLQAFTPTTITHEAGNHCASGLEESSERLKRENVNRIKNQTKKAQVGVDVIPMASEEQIEGRLRNIRFLTRVIDMSDQFLEGFIEGFRRKLFEIYKFSSNRWVNLSLPCKSIIRIAQKKSKLYVIRVPDDSQPQTKTQDATRAQANTRILPMFVKLIEWLLFVNKLVLINMVEGNMSYQDQYISHQKLVNWLFNQAFNPEGLILPVLGFTPNIEGKDFGPIQEILSSYLSQTLKSNEALETSTSIIRYYYNNIQIEDLKWIENVDGNQICEKYLKRLIYHSIQSGFIVDDPILRPENISSQFGNFRIPPTSYFPETMRPVIPRISYNVVYKQEQAILTHLDRFLAGCRTNHKYKNLELQNIPVSLRNLVYHGDQNSSEGDVLVTMSKRYIAKKQGLSRKLERLMVYLKACHMGLKEEDTSFEKVLDEKMFYQQFYDLLFTQKENTLPIFGHFVVKGRNYSKDPPLPSDYSEIQVSLINYFSGILPDESILRLALSLIGYFHWFKDQPEPENSLQASKDYWKTVVGILEEKFSYCGWHSLMYFFP</sequence>
<keyword evidence="2" id="KW-1185">Reference proteome</keyword>
<evidence type="ECO:0000313" key="2">
    <source>
        <dbReference type="Proteomes" id="UP001060170"/>
    </source>
</evidence>
<dbReference type="EMBL" id="CM045867">
    <property type="protein sequence ID" value="KAI7958967.1"/>
    <property type="molecule type" value="Genomic_DNA"/>
</dbReference>
<name>A0ACC0ER85_9BASI</name>